<dbReference type="Pfam" id="PF07818">
    <property type="entry name" value="HCNGP"/>
    <property type="match status" value="1"/>
</dbReference>
<dbReference type="VEuPathDB" id="PiroplasmaDB:BmR1_04g06115"/>
<name>A0A1N6LXN0_BABMR</name>
<sequence length="70" mass="8248">MVDKKNDEGKMPIELKNVIDKLWDFKNRGISINCSIENSLEFKNPYLLEKIMRVFEINQPNLSKCDSDKE</sequence>
<reference evidence="1 2" key="1">
    <citation type="journal article" date="2012" name="Nucleic Acids Res.">
        <title>Sequencing of the smallest Apicomplexan genome from the human pathogen Babesia microti.</title>
        <authorList>
            <person name="Cornillot E."/>
            <person name="Hadj-Kaddour K."/>
            <person name="Dassouli A."/>
            <person name="Noel B."/>
            <person name="Ranwez V."/>
            <person name="Vacherie B."/>
            <person name="Augagneur Y."/>
            <person name="Bres V."/>
            <person name="Duclos A."/>
            <person name="Randazzo S."/>
            <person name="Carcy B."/>
            <person name="Debierre-Grockiego F."/>
            <person name="Delbecq S."/>
            <person name="Moubri-Menage K."/>
            <person name="Shams-Eldin H."/>
            <person name="Usmani-Brown S."/>
            <person name="Bringaud F."/>
            <person name="Wincker P."/>
            <person name="Vivares C.P."/>
            <person name="Schwarz R.T."/>
            <person name="Schetters T.P."/>
            <person name="Krause P.J."/>
            <person name="Gorenflot A."/>
            <person name="Berry V."/>
            <person name="Barbe V."/>
            <person name="Ben Mamoun C."/>
        </authorList>
    </citation>
    <scope>NUCLEOTIDE SEQUENCE [LARGE SCALE GENOMIC DNA]</scope>
    <source>
        <strain evidence="1 2">RI</strain>
    </source>
</reference>
<organism evidence="1 2">
    <name type="scientific">Babesia microti (strain RI)</name>
    <dbReference type="NCBI Taxonomy" id="1133968"/>
    <lineage>
        <taxon>Eukaryota</taxon>
        <taxon>Sar</taxon>
        <taxon>Alveolata</taxon>
        <taxon>Apicomplexa</taxon>
        <taxon>Aconoidasida</taxon>
        <taxon>Piroplasmida</taxon>
        <taxon>Babesiidae</taxon>
        <taxon>Babesia</taxon>
    </lineage>
</organism>
<evidence type="ECO:0000313" key="2">
    <source>
        <dbReference type="Proteomes" id="UP000002899"/>
    </source>
</evidence>
<accession>A0A1N6LXN0</accession>
<evidence type="ECO:0000313" key="1">
    <source>
        <dbReference type="EMBL" id="SIO73624.1"/>
    </source>
</evidence>
<protein>
    <submittedName>
        <fullName evidence="1">HCNGP-like protein</fullName>
    </submittedName>
</protein>
<dbReference type="GeneID" id="24425868"/>
<dbReference type="GO" id="GO:0006355">
    <property type="term" value="P:regulation of DNA-templated transcription"/>
    <property type="evidence" value="ECO:0007669"/>
    <property type="project" value="InterPro"/>
</dbReference>
<reference evidence="1 2" key="2">
    <citation type="journal article" date="2013" name="PLoS ONE">
        <title>Whole genome mapping and re-organization of the nuclear and mitochondrial genomes of Babesia microti isolates.</title>
        <authorList>
            <person name="Cornillot E."/>
            <person name="Dassouli A."/>
            <person name="Garg A."/>
            <person name="Pachikara N."/>
            <person name="Randazzo S."/>
            <person name="Depoix D."/>
            <person name="Carcy B."/>
            <person name="Delbecq S."/>
            <person name="Frutos R."/>
            <person name="Silva J.C."/>
            <person name="Sutton R."/>
            <person name="Krause P.J."/>
            <person name="Mamoun C.B."/>
        </authorList>
    </citation>
    <scope>NUCLEOTIDE SEQUENCE [LARGE SCALE GENOMIC DNA]</scope>
    <source>
        <strain evidence="1 2">RI</strain>
    </source>
</reference>
<reference evidence="1 2" key="3">
    <citation type="journal article" date="2016" name="Sci. Rep.">
        <title>Genome-wide diversity and gene expression profiling of Babesia microti isolates identify polymorphic genes that mediate host-pathogen interactions.</title>
        <authorList>
            <person name="Silva J.C."/>
            <person name="Cornillot E."/>
            <person name="McCracken C."/>
            <person name="Usmani-Brown S."/>
            <person name="Dwivedi A."/>
            <person name="Ifeonu O.O."/>
            <person name="Crabtree J."/>
            <person name="Gotia H.T."/>
            <person name="Virji A.Z."/>
            <person name="Reynes C."/>
            <person name="Colinge J."/>
            <person name="Kumar V."/>
            <person name="Lawres L."/>
            <person name="Pazzi J.E."/>
            <person name="Pablo J.V."/>
            <person name="Hung C."/>
            <person name="Brancato J."/>
            <person name="Kumari P."/>
            <person name="Orvis J."/>
            <person name="Tretina K."/>
            <person name="Chibucos M."/>
            <person name="Ott S."/>
            <person name="Sadzewicz L."/>
            <person name="Sengamalay N."/>
            <person name="Shetty A.C."/>
            <person name="Su Q."/>
            <person name="Tallon L."/>
            <person name="Fraser C.M."/>
            <person name="Frutos R."/>
            <person name="Molina D.M."/>
            <person name="Krause P.J."/>
            <person name="Ben Mamoun C."/>
        </authorList>
    </citation>
    <scope>NUCLEOTIDE SEQUENCE [LARGE SCALE GENOMIC DNA]</scope>
    <source>
        <strain evidence="1 2">RI</strain>
    </source>
</reference>
<dbReference type="RefSeq" id="XP_021337705.1">
    <property type="nucleotide sequence ID" value="XM_021482475.1"/>
</dbReference>
<dbReference type="EMBL" id="LN871599">
    <property type="protein sequence ID" value="SIO73624.1"/>
    <property type="molecule type" value="Genomic_DNA"/>
</dbReference>
<dbReference type="AlphaFoldDB" id="A0A1N6LXN0"/>
<dbReference type="InterPro" id="IPR012479">
    <property type="entry name" value="SAP30BP"/>
</dbReference>
<proteinExistence type="predicted"/>
<dbReference type="Proteomes" id="UP000002899">
    <property type="component" value="Chromosome IV"/>
</dbReference>
<dbReference type="OrthoDB" id="366313at2759"/>
<keyword evidence="2" id="KW-1185">Reference proteome</keyword>
<dbReference type="KEGG" id="bmic:BmR1_04g06115"/>